<dbReference type="InterPro" id="IPR036388">
    <property type="entry name" value="WH-like_DNA-bd_sf"/>
</dbReference>
<dbReference type="InterPro" id="IPR001367">
    <property type="entry name" value="Fe_dep_repressor"/>
</dbReference>
<dbReference type="PROSITE" id="PS50944">
    <property type="entry name" value="HTH_DTXR"/>
    <property type="match status" value="1"/>
</dbReference>
<evidence type="ECO:0000256" key="1">
    <source>
        <dbReference type="ARBA" id="ARBA00007871"/>
    </source>
</evidence>
<keyword evidence="3" id="KW-0238">DNA-binding</keyword>
<name>A0A255I818_9FIRM</name>
<dbReference type="SUPFAM" id="SSF46785">
    <property type="entry name" value="Winged helix' DNA-binding domain"/>
    <property type="match status" value="1"/>
</dbReference>
<dbReference type="Gene3D" id="1.10.60.10">
    <property type="entry name" value="Iron dependent repressor, metal binding and dimerisation domain"/>
    <property type="match status" value="1"/>
</dbReference>
<dbReference type="GO" id="GO:0046983">
    <property type="term" value="F:protein dimerization activity"/>
    <property type="evidence" value="ECO:0007669"/>
    <property type="project" value="InterPro"/>
</dbReference>
<reference evidence="6 9" key="2">
    <citation type="submission" date="2018-05" db="EMBL/GenBank/DDBJ databases">
        <title>Genomic Encyclopedia of Type Strains, Phase IV (KMG-IV): sequencing the most valuable type-strain genomes for metagenomic binning, comparative biology and taxonomic classification.</title>
        <authorList>
            <person name="Goeker M."/>
        </authorList>
    </citation>
    <scope>NUCLEOTIDE SEQUENCE [LARGE SCALE GENOMIC DNA]</scope>
    <source>
        <strain evidence="6 9">DSM 28816</strain>
    </source>
</reference>
<dbReference type="SMART" id="SM00529">
    <property type="entry name" value="HTH_DTXR"/>
    <property type="match status" value="1"/>
</dbReference>
<comment type="similarity">
    <text evidence="1">Belongs to the DtxR/MntR family.</text>
</comment>
<organism evidence="7 8">
    <name type="scientific">Lachnotalea glycerini</name>
    <dbReference type="NCBI Taxonomy" id="1763509"/>
    <lineage>
        <taxon>Bacteria</taxon>
        <taxon>Bacillati</taxon>
        <taxon>Bacillota</taxon>
        <taxon>Clostridia</taxon>
        <taxon>Lachnospirales</taxon>
        <taxon>Lachnospiraceae</taxon>
        <taxon>Lachnotalea</taxon>
    </lineage>
</organism>
<dbReference type="PANTHER" id="PTHR33238">
    <property type="entry name" value="IRON (METAL) DEPENDENT REPRESSOR, DTXR FAMILY"/>
    <property type="match status" value="1"/>
</dbReference>
<dbReference type="SUPFAM" id="SSF47979">
    <property type="entry name" value="Iron-dependent repressor protein, dimerization domain"/>
    <property type="match status" value="1"/>
</dbReference>
<evidence type="ECO:0000313" key="7">
    <source>
        <dbReference type="EMBL" id="RDY31666.1"/>
    </source>
</evidence>
<keyword evidence="2" id="KW-0805">Transcription regulation</keyword>
<dbReference type="Pfam" id="PF02742">
    <property type="entry name" value="Fe_dep_repr_C"/>
    <property type="match status" value="1"/>
</dbReference>
<dbReference type="EMBL" id="QICS01000004">
    <property type="protein sequence ID" value="PXV91169.1"/>
    <property type="molecule type" value="Genomic_DNA"/>
</dbReference>
<dbReference type="AlphaFoldDB" id="A0A255I818"/>
<reference evidence="7" key="3">
    <citation type="submission" date="2018-07" db="EMBL/GenBank/DDBJ databases">
        <authorList>
            <person name="Quirk P.G."/>
            <person name="Krulwich T.A."/>
        </authorList>
    </citation>
    <scope>NUCLEOTIDE SEQUENCE</scope>
    <source>
        <strain evidence="7">CCRI-19302</strain>
    </source>
</reference>
<dbReference type="Pfam" id="PF01325">
    <property type="entry name" value="Fe_dep_repress"/>
    <property type="match status" value="1"/>
</dbReference>
<gene>
    <name evidence="6" type="ORF">C8E03_104177</name>
    <name evidence="7" type="ORF">CG710_008730</name>
</gene>
<dbReference type="EMBL" id="NOKA02000012">
    <property type="protein sequence ID" value="RDY31666.1"/>
    <property type="molecule type" value="Genomic_DNA"/>
</dbReference>
<dbReference type="RefSeq" id="WP_094378544.1">
    <property type="nucleotide sequence ID" value="NZ_NOKA02000012.1"/>
</dbReference>
<dbReference type="InterPro" id="IPR036390">
    <property type="entry name" value="WH_DNA-bd_sf"/>
</dbReference>
<keyword evidence="4" id="KW-0804">Transcription</keyword>
<dbReference type="Proteomes" id="UP000247523">
    <property type="component" value="Unassembled WGS sequence"/>
</dbReference>
<dbReference type="InterPro" id="IPR022689">
    <property type="entry name" value="Iron_dep_repressor"/>
</dbReference>
<dbReference type="Gene3D" id="1.10.10.10">
    <property type="entry name" value="Winged helix-like DNA-binding domain superfamily/Winged helix DNA-binding domain"/>
    <property type="match status" value="1"/>
</dbReference>
<dbReference type="GO" id="GO:0003700">
    <property type="term" value="F:DNA-binding transcription factor activity"/>
    <property type="evidence" value="ECO:0007669"/>
    <property type="project" value="InterPro"/>
</dbReference>
<keyword evidence="8" id="KW-1185">Reference proteome</keyword>
<accession>A0A255I818</accession>
<dbReference type="Proteomes" id="UP000216411">
    <property type="component" value="Unassembled WGS sequence"/>
</dbReference>
<evidence type="ECO:0000256" key="2">
    <source>
        <dbReference type="ARBA" id="ARBA00023015"/>
    </source>
</evidence>
<dbReference type="GO" id="GO:0003677">
    <property type="term" value="F:DNA binding"/>
    <property type="evidence" value="ECO:0007669"/>
    <property type="project" value="UniProtKB-KW"/>
</dbReference>
<comment type="caution">
    <text evidence="7">The sequence shown here is derived from an EMBL/GenBank/DDBJ whole genome shotgun (WGS) entry which is preliminary data.</text>
</comment>
<evidence type="ECO:0000259" key="5">
    <source>
        <dbReference type="PROSITE" id="PS50944"/>
    </source>
</evidence>
<proteinExistence type="inferred from homology"/>
<feature type="domain" description="HTH dtxR-type" evidence="5">
    <location>
        <begin position="13"/>
        <end position="74"/>
    </location>
</feature>
<sequence length="151" mass="17098">MQQNRCRYSEKKLSPSREEYLKAIYKLSERTQLVRSIDIAEYLGVSKPSVHNAVTRLREEGMVIKPLGGEIQLTAEGRKKGEIITAKFRIIRQFLNSCCNVSEPTASADACKMEHILSDESILALKKYLDLEHGDDFTSAQISITTKNKFS</sequence>
<dbReference type="PANTHER" id="PTHR33238:SF7">
    <property type="entry name" value="IRON-DEPENDENT TRANSCRIPTIONAL REGULATOR"/>
    <property type="match status" value="1"/>
</dbReference>
<dbReference type="InterPro" id="IPR036421">
    <property type="entry name" value="Fe_dep_repressor_sf"/>
</dbReference>
<dbReference type="InterPro" id="IPR022687">
    <property type="entry name" value="HTH_DTXR"/>
</dbReference>
<reference evidence="7 8" key="1">
    <citation type="journal article" date="2017" name="Genome Announc.">
        <title>Draft Genome Sequence of a Sporulating and Motile Strain of Lachnotalea glycerini Isolated from Water in Quebec City, Canada.</title>
        <authorList>
            <person name="Maheux A.F."/>
            <person name="Boudreau D.K."/>
            <person name="Berube E."/>
            <person name="Boissinot M."/>
            <person name="Raymond F."/>
            <person name="Brodeur S."/>
            <person name="Corbeil J."/>
            <person name="Isabel S."/>
            <person name="Omar R.F."/>
            <person name="Bergeron M.G."/>
        </authorList>
    </citation>
    <scope>NUCLEOTIDE SEQUENCE [LARGE SCALE GENOMIC DNA]</scope>
    <source>
        <strain evidence="7 8">CCRI-19302</strain>
    </source>
</reference>
<evidence type="ECO:0000256" key="3">
    <source>
        <dbReference type="ARBA" id="ARBA00023125"/>
    </source>
</evidence>
<evidence type="ECO:0000313" key="6">
    <source>
        <dbReference type="EMBL" id="PXV91169.1"/>
    </source>
</evidence>
<evidence type="ECO:0000313" key="9">
    <source>
        <dbReference type="Proteomes" id="UP000247523"/>
    </source>
</evidence>
<dbReference type="OrthoDB" id="9794394at2"/>
<evidence type="ECO:0000256" key="4">
    <source>
        <dbReference type="ARBA" id="ARBA00023163"/>
    </source>
</evidence>
<evidence type="ECO:0000313" key="8">
    <source>
        <dbReference type="Proteomes" id="UP000216411"/>
    </source>
</evidence>
<protein>
    <submittedName>
        <fullName evidence="6">DtxR family iron (Metal) dependent repressor</fullName>
    </submittedName>
    <submittedName>
        <fullName evidence="7">Metal-dependent transcriptional regulator</fullName>
    </submittedName>
</protein>
<dbReference type="GO" id="GO:0046914">
    <property type="term" value="F:transition metal ion binding"/>
    <property type="evidence" value="ECO:0007669"/>
    <property type="project" value="InterPro"/>
</dbReference>
<dbReference type="InterPro" id="IPR050536">
    <property type="entry name" value="DtxR_MntR_Metal-Reg"/>
</dbReference>